<keyword evidence="1" id="KW-0808">Transferase</keyword>
<dbReference type="PANTHER" id="PTHR46401:SF2">
    <property type="entry name" value="GLYCOSYLTRANSFERASE WBBK-RELATED"/>
    <property type="match status" value="1"/>
</dbReference>
<keyword evidence="5" id="KW-1185">Reference proteome</keyword>
<evidence type="ECO:0000256" key="1">
    <source>
        <dbReference type="ARBA" id="ARBA00022679"/>
    </source>
</evidence>
<dbReference type="CDD" id="cd03809">
    <property type="entry name" value="GT4_MtfB-like"/>
    <property type="match status" value="1"/>
</dbReference>
<gene>
    <name evidence="4" type="ORF">ACFQZS_15280</name>
</gene>
<dbReference type="Gene3D" id="3.40.50.2000">
    <property type="entry name" value="Glycogen Phosphorylase B"/>
    <property type="match status" value="2"/>
</dbReference>
<sequence>MKKPSVLVTFDSMKNPNSGYFSFGKGLGDALLKHNNNRFTLTYYLFRITTYFNKRVNIIHLFRLHRLFFPHGREFDVVHFTDQTCRLRPYRVSAKKVMTIHDINNVHLGFKSKRNIEKRVNKLRKFIGYCDRVVAISKFVADDVIYYIPEAAPKMSVIYNGADKLTVPEGHQPAYTPVKPFLFTIGLLSPQKGFHYLPALLQNNDLHLIIAGIETTHKDNIIEAAKKFDCLDRVTITGPVSDDDKAWYFKNCLAFVFPSIAEGFGLPVIEAMNFGKPVFLANATSLPDVGGKAAYYFNNFDPEHMQHVFKTGLQDHIENNRAGAVMAHAARYTWDNAANEYLKLYDELLRG</sequence>
<name>A0ABW2Z064_9SPHI</name>
<comment type="caution">
    <text evidence="4">The sequence shown here is derived from an EMBL/GenBank/DDBJ whole genome shotgun (WGS) entry which is preliminary data.</text>
</comment>
<dbReference type="InterPro" id="IPR001296">
    <property type="entry name" value="Glyco_trans_1"/>
</dbReference>
<feature type="domain" description="Glycosyl transferase family 1" evidence="2">
    <location>
        <begin position="179"/>
        <end position="317"/>
    </location>
</feature>
<reference evidence="5" key="1">
    <citation type="journal article" date="2019" name="Int. J. Syst. Evol. Microbiol.">
        <title>The Global Catalogue of Microorganisms (GCM) 10K type strain sequencing project: providing services to taxonomists for standard genome sequencing and annotation.</title>
        <authorList>
            <consortium name="The Broad Institute Genomics Platform"/>
            <consortium name="The Broad Institute Genome Sequencing Center for Infectious Disease"/>
            <person name="Wu L."/>
            <person name="Ma J."/>
        </authorList>
    </citation>
    <scope>NUCLEOTIDE SEQUENCE [LARGE SCALE GENOMIC DNA]</scope>
    <source>
        <strain evidence="5">CCUG 63418</strain>
    </source>
</reference>
<evidence type="ECO:0000259" key="2">
    <source>
        <dbReference type="Pfam" id="PF00534"/>
    </source>
</evidence>
<dbReference type="InterPro" id="IPR028098">
    <property type="entry name" value="Glyco_trans_4-like_N"/>
</dbReference>
<feature type="domain" description="Glycosyltransferase subfamily 4-like N-terminal" evidence="3">
    <location>
        <begin position="48"/>
        <end position="163"/>
    </location>
</feature>
<dbReference type="Pfam" id="PF00534">
    <property type="entry name" value="Glycos_transf_1"/>
    <property type="match status" value="1"/>
</dbReference>
<evidence type="ECO:0000313" key="5">
    <source>
        <dbReference type="Proteomes" id="UP001596958"/>
    </source>
</evidence>
<evidence type="ECO:0000313" key="4">
    <source>
        <dbReference type="EMBL" id="MFD0751513.1"/>
    </source>
</evidence>
<evidence type="ECO:0000259" key="3">
    <source>
        <dbReference type="Pfam" id="PF13439"/>
    </source>
</evidence>
<dbReference type="EMBL" id="JBHTHU010000020">
    <property type="protein sequence ID" value="MFD0751513.1"/>
    <property type="molecule type" value="Genomic_DNA"/>
</dbReference>
<dbReference type="Proteomes" id="UP001596958">
    <property type="component" value="Unassembled WGS sequence"/>
</dbReference>
<proteinExistence type="predicted"/>
<accession>A0ABW2Z064</accession>
<dbReference type="Pfam" id="PF13439">
    <property type="entry name" value="Glyco_transf_4"/>
    <property type="match status" value="1"/>
</dbReference>
<dbReference type="RefSeq" id="WP_377101777.1">
    <property type="nucleotide sequence ID" value="NZ_JBHTHU010000020.1"/>
</dbReference>
<protein>
    <submittedName>
        <fullName evidence="4">Glycosyltransferase family 4 protein</fullName>
    </submittedName>
</protein>
<dbReference type="SUPFAM" id="SSF53756">
    <property type="entry name" value="UDP-Glycosyltransferase/glycogen phosphorylase"/>
    <property type="match status" value="1"/>
</dbReference>
<organism evidence="4 5">
    <name type="scientific">Mucilaginibacter calamicampi</name>
    <dbReference type="NCBI Taxonomy" id="1302352"/>
    <lineage>
        <taxon>Bacteria</taxon>
        <taxon>Pseudomonadati</taxon>
        <taxon>Bacteroidota</taxon>
        <taxon>Sphingobacteriia</taxon>
        <taxon>Sphingobacteriales</taxon>
        <taxon>Sphingobacteriaceae</taxon>
        <taxon>Mucilaginibacter</taxon>
    </lineage>
</organism>
<dbReference type="PANTHER" id="PTHR46401">
    <property type="entry name" value="GLYCOSYLTRANSFERASE WBBK-RELATED"/>
    <property type="match status" value="1"/>
</dbReference>